<gene>
    <name evidence="2" type="primary">BP1175</name>
    <name evidence="2" type="ordered locus">PBPRB0997</name>
</gene>
<dbReference type="Pfam" id="PF04076">
    <property type="entry name" value="BOF"/>
    <property type="match status" value="1"/>
</dbReference>
<reference evidence="3" key="1">
    <citation type="journal article" date="2005" name="Science">
        <title>Life at depth: Photobacterium profundum genome sequence and expression analysis.</title>
        <authorList>
            <person name="Vezzi A."/>
            <person name="Campanaro S."/>
            <person name="D'Angelo M."/>
            <person name="Simonato F."/>
            <person name="Vitulo N."/>
            <person name="Lauro F.M."/>
            <person name="Cestaro A."/>
            <person name="Malacrida G."/>
            <person name="Simionati B."/>
            <person name="Cannata N."/>
            <person name="Romualdi C."/>
            <person name="Bartlett D.H."/>
            <person name="Valle G."/>
        </authorList>
    </citation>
    <scope>NUCLEOTIDE SEQUENCE [LARGE SCALE GENOMIC DNA]</scope>
    <source>
        <strain evidence="3">ATCC BAA-1253 / SS9</strain>
    </source>
</reference>
<evidence type="ECO:0000313" key="3">
    <source>
        <dbReference type="Proteomes" id="UP000000593"/>
    </source>
</evidence>
<dbReference type="eggNOG" id="COG3111">
    <property type="taxonomic scope" value="Bacteria"/>
</dbReference>
<dbReference type="EMBL" id="CR378678">
    <property type="protein sequence ID" value="CAG22869.1"/>
    <property type="molecule type" value="Genomic_DNA"/>
</dbReference>
<evidence type="ECO:0000256" key="1">
    <source>
        <dbReference type="ARBA" id="ARBA00022729"/>
    </source>
</evidence>
<dbReference type="Proteomes" id="UP000000593">
    <property type="component" value="Chromosome 2"/>
</dbReference>
<dbReference type="Gene3D" id="2.40.50.200">
    <property type="entry name" value="Bacterial OB-fold"/>
    <property type="match status" value="1"/>
</dbReference>
<protein>
    <submittedName>
        <fullName evidence="2">Uncharacterized protein</fullName>
    </submittedName>
</protein>
<organism evidence="2 3">
    <name type="scientific">Photobacterium profundum (strain SS9)</name>
    <dbReference type="NCBI Taxonomy" id="298386"/>
    <lineage>
        <taxon>Bacteria</taxon>
        <taxon>Pseudomonadati</taxon>
        <taxon>Pseudomonadota</taxon>
        <taxon>Gammaproteobacteria</taxon>
        <taxon>Vibrionales</taxon>
        <taxon>Vibrionaceae</taxon>
        <taxon>Photobacterium</taxon>
    </lineage>
</organism>
<dbReference type="HOGENOM" id="CLU_127728_0_0_6"/>
<sequence length="148" mass="16070">MVQLKCCLIATSKQGDELMTKLISVKNTVIAIASAMILVPTLAFAGDHNEQKGAVISYSGPIDTVTVAELLDSTSMFTERNAVVEGKLIKQINADTFIFSDGTKEIQVELDDDIHLPQAIDATTKVRLFGEYEGGNTPEIEVDRVQVL</sequence>
<dbReference type="SUPFAM" id="SSF101756">
    <property type="entry name" value="Hypothetical protein YgiW"/>
    <property type="match status" value="1"/>
</dbReference>
<dbReference type="NCBIfam" id="NF033674">
    <property type="entry name" value="stress_OB_fold"/>
    <property type="match status" value="1"/>
</dbReference>
<keyword evidence="1" id="KW-0732">Signal</keyword>
<proteinExistence type="predicted"/>
<dbReference type="PANTHER" id="PTHR36571:SF1">
    <property type="entry name" value="PROTEIN YGIW"/>
    <property type="match status" value="1"/>
</dbReference>
<accession>Q6LIL1</accession>
<dbReference type="InterPro" id="IPR036700">
    <property type="entry name" value="BOBF_sf"/>
</dbReference>
<name>Q6LIL1_PHOPR</name>
<dbReference type="STRING" id="298386.PBPRB0997"/>
<dbReference type="PANTHER" id="PTHR36571">
    <property type="entry name" value="PROTEIN YGIW"/>
    <property type="match status" value="1"/>
</dbReference>
<dbReference type="KEGG" id="ppr:PBPRB0997"/>
<evidence type="ECO:0000313" key="2">
    <source>
        <dbReference type="EMBL" id="CAG22869.1"/>
    </source>
</evidence>
<keyword evidence="3" id="KW-1185">Reference proteome</keyword>
<dbReference type="AlphaFoldDB" id="Q6LIL1"/>
<dbReference type="InterPro" id="IPR005220">
    <property type="entry name" value="CarO-like"/>
</dbReference>